<evidence type="ECO:0000313" key="4">
    <source>
        <dbReference type="EMBL" id="KKL49218.1"/>
    </source>
</evidence>
<gene>
    <name evidence="4" type="ORF">LCGC14_2317730</name>
</gene>
<dbReference type="PROSITE" id="PS00600">
    <property type="entry name" value="AA_TRANSFER_CLASS_3"/>
    <property type="match status" value="1"/>
</dbReference>
<evidence type="ECO:0008006" key="5">
    <source>
        <dbReference type="Google" id="ProtNLM"/>
    </source>
</evidence>
<comment type="cofactor">
    <cofactor evidence="1">
        <name>pyridoxal 5'-phosphate</name>
        <dbReference type="ChEBI" id="CHEBI:597326"/>
    </cofactor>
</comment>
<dbReference type="InterPro" id="IPR049704">
    <property type="entry name" value="Aminotrans_3_PPA_site"/>
</dbReference>
<feature type="non-terminal residue" evidence="4">
    <location>
        <position position="63"/>
    </location>
</feature>
<dbReference type="GO" id="GO:0042802">
    <property type="term" value="F:identical protein binding"/>
    <property type="evidence" value="ECO:0007669"/>
    <property type="project" value="TreeGrafter"/>
</dbReference>
<dbReference type="AlphaFoldDB" id="A0A0F9CIW2"/>
<protein>
    <recommendedName>
        <fullName evidence="5">Ornithine aminotransferase</fullName>
    </recommendedName>
</protein>
<evidence type="ECO:0000256" key="2">
    <source>
        <dbReference type="ARBA" id="ARBA00022576"/>
    </source>
</evidence>
<dbReference type="Pfam" id="PF00202">
    <property type="entry name" value="Aminotran_3"/>
    <property type="match status" value="1"/>
</dbReference>
<dbReference type="InterPro" id="IPR005814">
    <property type="entry name" value="Aminotrans_3"/>
</dbReference>
<dbReference type="PANTHER" id="PTHR11986:SF79">
    <property type="entry name" value="ACETYLORNITHINE AMINOTRANSFERASE, MITOCHONDRIAL"/>
    <property type="match status" value="1"/>
</dbReference>
<dbReference type="SUPFAM" id="SSF53383">
    <property type="entry name" value="PLP-dependent transferases"/>
    <property type="match status" value="1"/>
</dbReference>
<keyword evidence="2" id="KW-0032">Aminotransferase</keyword>
<dbReference type="GO" id="GO:0008483">
    <property type="term" value="F:transaminase activity"/>
    <property type="evidence" value="ECO:0007669"/>
    <property type="project" value="UniProtKB-KW"/>
</dbReference>
<accession>A0A0F9CIW2</accession>
<dbReference type="Gene3D" id="3.40.640.10">
    <property type="entry name" value="Type I PLP-dependent aspartate aminotransferase-like (Major domain)"/>
    <property type="match status" value="1"/>
</dbReference>
<comment type="caution">
    <text evidence="4">The sequence shown here is derived from an EMBL/GenBank/DDBJ whole genome shotgun (WGS) entry which is preliminary data.</text>
</comment>
<dbReference type="PANTHER" id="PTHR11986">
    <property type="entry name" value="AMINOTRANSFERASE CLASS III"/>
    <property type="match status" value="1"/>
</dbReference>
<dbReference type="InterPro" id="IPR015421">
    <property type="entry name" value="PyrdxlP-dep_Trfase_major"/>
</dbReference>
<name>A0A0F9CIW2_9ZZZZ</name>
<proteinExistence type="predicted"/>
<evidence type="ECO:0000256" key="3">
    <source>
        <dbReference type="ARBA" id="ARBA00022679"/>
    </source>
</evidence>
<dbReference type="GO" id="GO:0030170">
    <property type="term" value="F:pyridoxal phosphate binding"/>
    <property type="evidence" value="ECO:0007669"/>
    <property type="project" value="InterPro"/>
</dbReference>
<reference evidence="4" key="1">
    <citation type="journal article" date="2015" name="Nature">
        <title>Complex archaea that bridge the gap between prokaryotes and eukaryotes.</title>
        <authorList>
            <person name="Spang A."/>
            <person name="Saw J.H."/>
            <person name="Jorgensen S.L."/>
            <person name="Zaremba-Niedzwiedzka K."/>
            <person name="Martijn J."/>
            <person name="Lind A.E."/>
            <person name="van Eijk R."/>
            <person name="Schleper C."/>
            <person name="Guy L."/>
            <person name="Ettema T.J."/>
        </authorList>
    </citation>
    <scope>NUCLEOTIDE SEQUENCE</scope>
</reference>
<evidence type="ECO:0000256" key="1">
    <source>
        <dbReference type="ARBA" id="ARBA00001933"/>
    </source>
</evidence>
<organism evidence="4">
    <name type="scientific">marine sediment metagenome</name>
    <dbReference type="NCBI Taxonomy" id="412755"/>
    <lineage>
        <taxon>unclassified sequences</taxon>
        <taxon>metagenomes</taxon>
        <taxon>ecological metagenomes</taxon>
    </lineage>
</organism>
<dbReference type="InterPro" id="IPR050103">
    <property type="entry name" value="Class-III_PLP-dep_AT"/>
</dbReference>
<keyword evidence="3" id="KW-0808">Transferase</keyword>
<sequence length="63" mass="6731">MVVPPDDYLGEAQRLCRQFGTLLVVDEIQTGLGRTGATFAVDHWGVEPDVMTLAKSLGGGLMP</sequence>
<dbReference type="InterPro" id="IPR015424">
    <property type="entry name" value="PyrdxlP-dep_Trfase"/>
</dbReference>
<dbReference type="EMBL" id="LAZR01033038">
    <property type="protein sequence ID" value="KKL49218.1"/>
    <property type="molecule type" value="Genomic_DNA"/>
</dbReference>